<proteinExistence type="inferred from homology"/>
<dbReference type="Gene3D" id="2.40.170.20">
    <property type="entry name" value="TonB-dependent receptor, beta-barrel domain"/>
    <property type="match status" value="1"/>
</dbReference>
<dbReference type="HOGENOM" id="CLU_004317_0_2_10"/>
<dbReference type="PATRIC" id="fig|1122985.7.peg.1193"/>
<evidence type="ECO:0000256" key="5">
    <source>
        <dbReference type="ARBA" id="ARBA00023077"/>
    </source>
</evidence>
<dbReference type="eggNOG" id="COG1629">
    <property type="taxonomic scope" value="Bacteria"/>
</dbReference>
<dbReference type="PROSITE" id="PS52016">
    <property type="entry name" value="TONB_DEPENDENT_REC_3"/>
    <property type="match status" value="1"/>
</dbReference>
<comment type="similarity">
    <text evidence="8">Belongs to the TonB-dependent receptor family.</text>
</comment>
<keyword evidence="10" id="KW-0675">Receptor</keyword>
<dbReference type="InterPro" id="IPR036942">
    <property type="entry name" value="Beta-barrel_TonB_sf"/>
</dbReference>
<dbReference type="RefSeq" id="WP_018967016.1">
    <property type="nucleotide sequence ID" value="NZ_KB899212.1"/>
</dbReference>
<keyword evidence="11" id="KW-1185">Reference proteome</keyword>
<keyword evidence="3 8" id="KW-1134">Transmembrane beta strand</keyword>
<name>A0A069QL60_HOYLO</name>
<evidence type="ECO:0000256" key="6">
    <source>
        <dbReference type="ARBA" id="ARBA00023136"/>
    </source>
</evidence>
<dbReference type="SUPFAM" id="SSF56935">
    <property type="entry name" value="Porins"/>
    <property type="match status" value="1"/>
</dbReference>
<feature type="domain" description="TonB-dependent receptor-like beta-barrel" evidence="9">
    <location>
        <begin position="318"/>
        <end position="891"/>
    </location>
</feature>
<dbReference type="InterPro" id="IPR037066">
    <property type="entry name" value="Plug_dom_sf"/>
</dbReference>
<evidence type="ECO:0000256" key="7">
    <source>
        <dbReference type="ARBA" id="ARBA00023237"/>
    </source>
</evidence>
<evidence type="ECO:0000256" key="1">
    <source>
        <dbReference type="ARBA" id="ARBA00004571"/>
    </source>
</evidence>
<dbReference type="AlphaFoldDB" id="A0A069QL60"/>
<comment type="subcellular location">
    <subcellularLocation>
        <location evidence="1 8">Cell outer membrane</location>
        <topology evidence="1 8">Multi-pass membrane protein</topology>
    </subcellularLocation>
</comment>
<dbReference type="GO" id="GO:0009279">
    <property type="term" value="C:cell outer membrane"/>
    <property type="evidence" value="ECO:0007669"/>
    <property type="project" value="UniProtKB-SubCell"/>
</dbReference>
<dbReference type="InterPro" id="IPR039426">
    <property type="entry name" value="TonB-dep_rcpt-like"/>
</dbReference>
<evidence type="ECO:0000256" key="4">
    <source>
        <dbReference type="ARBA" id="ARBA00022692"/>
    </source>
</evidence>
<dbReference type="EMBL" id="JNGW01000045">
    <property type="protein sequence ID" value="KDR52759.1"/>
    <property type="molecule type" value="Genomic_DNA"/>
</dbReference>
<dbReference type="FunFam" id="2.40.170.20:FF:000008">
    <property type="entry name" value="TonB-linked outer membrane protein, SusC/RagA family"/>
    <property type="match status" value="1"/>
</dbReference>
<evidence type="ECO:0000313" key="10">
    <source>
        <dbReference type="EMBL" id="KDR52759.1"/>
    </source>
</evidence>
<keyword evidence="2 8" id="KW-0813">Transport</keyword>
<evidence type="ECO:0000313" key="11">
    <source>
        <dbReference type="Proteomes" id="UP000027442"/>
    </source>
</evidence>
<keyword evidence="4 8" id="KW-0812">Transmembrane</keyword>
<dbReference type="Proteomes" id="UP000027442">
    <property type="component" value="Unassembled WGS sequence"/>
</dbReference>
<dbReference type="NCBIfam" id="TIGR04056">
    <property type="entry name" value="OMP_RagA_SusC"/>
    <property type="match status" value="1"/>
</dbReference>
<evidence type="ECO:0000256" key="8">
    <source>
        <dbReference type="PROSITE-ProRule" id="PRU01360"/>
    </source>
</evidence>
<keyword evidence="6 8" id="KW-0472">Membrane</keyword>
<keyword evidence="7 8" id="KW-0998">Cell outer membrane</keyword>
<protein>
    <submittedName>
        <fullName evidence="10">TonB-dependent receptor</fullName>
    </submittedName>
</protein>
<evidence type="ECO:0000259" key="9">
    <source>
        <dbReference type="Pfam" id="PF00593"/>
    </source>
</evidence>
<dbReference type="Pfam" id="PF00593">
    <property type="entry name" value="TonB_dep_Rec_b-barrel"/>
    <property type="match status" value="1"/>
</dbReference>
<evidence type="ECO:0000256" key="2">
    <source>
        <dbReference type="ARBA" id="ARBA00022448"/>
    </source>
</evidence>
<accession>A0A069QL60</accession>
<evidence type="ECO:0000256" key="3">
    <source>
        <dbReference type="ARBA" id="ARBA00022452"/>
    </source>
</evidence>
<reference evidence="10 11" key="1">
    <citation type="submission" date="2013-08" db="EMBL/GenBank/DDBJ databases">
        <authorList>
            <person name="Weinstock G."/>
            <person name="Sodergren E."/>
            <person name="Wylie T."/>
            <person name="Fulton L."/>
            <person name="Fulton R."/>
            <person name="Fronick C."/>
            <person name="O'Laughlin M."/>
            <person name="Godfrey J."/>
            <person name="Miner T."/>
            <person name="Herter B."/>
            <person name="Appelbaum E."/>
            <person name="Cordes M."/>
            <person name="Lek S."/>
            <person name="Wollam A."/>
            <person name="Pepin K.H."/>
            <person name="Palsikar V.B."/>
            <person name="Mitreva M."/>
            <person name="Wilson R.K."/>
        </authorList>
    </citation>
    <scope>NUCLEOTIDE SEQUENCE [LARGE SCALE GENOMIC DNA]</scope>
    <source>
        <strain evidence="10 11">ATCC 15930</strain>
    </source>
</reference>
<keyword evidence="5" id="KW-0798">TonB box</keyword>
<dbReference type="InterPro" id="IPR023996">
    <property type="entry name" value="TonB-dep_OMP_SusC/RagA"/>
</dbReference>
<organism evidence="10 11">
    <name type="scientific">Hoylesella loescheii DSM 19665 = JCM 12249 = ATCC 15930</name>
    <dbReference type="NCBI Taxonomy" id="1122985"/>
    <lineage>
        <taxon>Bacteria</taxon>
        <taxon>Pseudomonadati</taxon>
        <taxon>Bacteroidota</taxon>
        <taxon>Bacteroidia</taxon>
        <taxon>Bacteroidales</taxon>
        <taxon>Prevotellaceae</taxon>
        <taxon>Hoylesella</taxon>
    </lineage>
</organism>
<dbReference type="Gene3D" id="2.170.130.10">
    <property type="entry name" value="TonB-dependent receptor, plug domain"/>
    <property type="match status" value="1"/>
</dbReference>
<comment type="caution">
    <text evidence="10">The sequence shown here is derived from an EMBL/GenBank/DDBJ whole genome shotgun (WGS) entry which is preliminary data.</text>
</comment>
<gene>
    <name evidence="10" type="ORF">HMPREF1991_01152</name>
</gene>
<sequence>MNIDGIFSYPKQRLCSLQQGKSKATSRIWLVACVLTAWFSTFICPESAFAQVSQGTPKNMSPIHPDSLIGDHALIHIQRKTGGFGDKGLVFNPLDAINGRLPGVNVSRGGDQRQAMLTSVRVRGTTSLTGGNDPLVVIDGVSSDLATLSTVFPSDILSFKVLKNASETAQYGSRGASGVILVTTAKGARGKFSISYDGNVGFETVYKNLEMLSGRDYVATAKGLGLSVNDGGEDNDYLRAITRTGFIQNHHLAFSGGTDQSNYRASMSVMDHQMVVRTNSYRNFTAKFDLMQKAFDDWLTVNFGLFGSSLSNKKIFDTQKLFYSAASQNPTFSTRQNASGGWDLNTLASQIAHPMALLRQKDHDRGFNFNTHLSFDFAIAKGLTARLFGSYSFTTLENALFQPTWTEAQGKMYRRENKNEDLLGSVQLNYNNTWGAHKLELTGTAEYQNNRKQFFFTTVKGLVSNDFGYDNLMAGNIHPHDGTGSGYESPKLTSFMGNLSYTLLGRYALSLSLRADGSTLVGKNNTWGYFPSTGLEWNMKEENWLKKVLWLDQLKLQTSVGRSGNLGGIMAYYALQTLMPNGIVHHYGIPTVTLGQLRNVNPDLKWETRTSFNVGLEAGFFKNRIHLYAEYYYSKTTDMLYNYDVSVPPFAYNKLLANIGSMSNSGFECGLGVDIIRKKDMELSVNMNLSLQKNKLLSLSGTYDGEHLSSPDITPIGGLNGAGMHGGHNFITYQIVGQPLGVFYLPHCTGLKQNADGSYSYTCADLDNNGRINLEDGGDRRVAGQAVPKATLGSNISFRYRQWDVTMQLNGAFGHKIYNGTSLTYMNMASFPDYNVLREAPQQNIKDQTATDYWLERGDYLNIDYLTIGCNLPVRSRFVSALRLSLSVNNLTTITGYSGLTPIINSYVVNNTLGIDDKRSYPPYRSFSLGLSVQF</sequence>
<dbReference type="InterPro" id="IPR000531">
    <property type="entry name" value="Beta-barrel_TonB"/>
</dbReference>